<reference evidence="3 4" key="1">
    <citation type="submission" date="2017-12" db="EMBL/GenBank/DDBJ databases">
        <title>Phylogenetic diversity of female urinary microbiome.</title>
        <authorList>
            <person name="Thomas-White K."/>
            <person name="Wolfe A.J."/>
        </authorList>
    </citation>
    <scope>NUCLEOTIDE SEQUENCE [LARGE SCALE GENOMIC DNA]</scope>
    <source>
        <strain evidence="3 4">UMB1298</strain>
    </source>
</reference>
<feature type="signal peptide" evidence="2">
    <location>
        <begin position="1"/>
        <end position="21"/>
    </location>
</feature>
<protein>
    <submittedName>
        <fullName evidence="3">Uncharacterized protein</fullName>
    </submittedName>
</protein>
<name>A0A2I1P8B2_9MICO</name>
<feature type="compositionally biased region" description="Polar residues" evidence="1">
    <location>
        <begin position="38"/>
        <end position="47"/>
    </location>
</feature>
<organism evidence="3 4">
    <name type="scientific">Kytococcus schroeteri</name>
    <dbReference type="NCBI Taxonomy" id="138300"/>
    <lineage>
        <taxon>Bacteria</taxon>
        <taxon>Bacillati</taxon>
        <taxon>Actinomycetota</taxon>
        <taxon>Actinomycetes</taxon>
        <taxon>Micrococcales</taxon>
        <taxon>Kytococcaceae</taxon>
        <taxon>Kytococcus</taxon>
    </lineage>
</organism>
<keyword evidence="2" id="KW-0732">Signal</keyword>
<dbReference type="AlphaFoldDB" id="A0A2I1P8B2"/>
<dbReference type="EMBL" id="PKIZ01000025">
    <property type="protein sequence ID" value="PKZ40867.1"/>
    <property type="molecule type" value="Genomic_DNA"/>
</dbReference>
<dbReference type="Proteomes" id="UP000234206">
    <property type="component" value="Unassembled WGS sequence"/>
</dbReference>
<evidence type="ECO:0000256" key="2">
    <source>
        <dbReference type="SAM" id="SignalP"/>
    </source>
</evidence>
<accession>A0A2I1P8B2</accession>
<dbReference type="RefSeq" id="WP_070704085.1">
    <property type="nucleotide sequence ID" value="NZ_JBHLVH010000009.1"/>
</dbReference>
<evidence type="ECO:0000256" key="1">
    <source>
        <dbReference type="SAM" id="MobiDB-lite"/>
    </source>
</evidence>
<sequence length="132" mass="13265">MTTTGGAGRRFWATAAAAALAVPVLSSCTGGPDEAAPHTSSSPSDSVTCARGRVDALHEAFRPATDGISMDYSTTPEELLRQADGIAVVALRGLGTDAAFDLTPGGGEGARRYPLEVTAVSGRVPSPAPAVP</sequence>
<feature type="chain" id="PRO_5038749093" evidence="2">
    <location>
        <begin position="22"/>
        <end position="132"/>
    </location>
</feature>
<proteinExistence type="predicted"/>
<gene>
    <name evidence="3" type="ORF">CYJ76_10610</name>
</gene>
<feature type="region of interest" description="Disordered" evidence="1">
    <location>
        <begin position="28"/>
        <end position="48"/>
    </location>
</feature>
<evidence type="ECO:0000313" key="3">
    <source>
        <dbReference type="EMBL" id="PKZ40867.1"/>
    </source>
</evidence>
<comment type="caution">
    <text evidence="3">The sequence shown here is derived from an EMBL/GenBank/DDBJ whole genome shotgun (WGS) entry which is preliminary data.</text>
</comment>
<keyword evidence="4" id="KW-1185">Reference proteome</keyword>
<evidence type="ECO:0000313" key="4">
    <source>
        <dbReference type="Proteomes" id="UP000234206"/>
    </source>
</evidence>